<evidence type="ECO:0000256" key="1">
    <source>
        <dbReference type="SAM" id="Coils"/>
    </source>
</evidence>
<accession>A0A1G9IH63</accession>
<gene>
    <name evidence="2" type="ORF">SAMN04488514_101134</name>
</gene>
<dbReference type="Proteomes" id="UP000199440">
    <property type="component" value="Unassembled WGS sequence"/>
</dbReference>
<evidence type="ECO:0000313" key="3">
    <source>
        <dbReference type="Proteomes" id="UP000199440"/>
    </source>
</evidence>
<protein>
    <submittedName>
        <fullName evidence="2">Uncharacterized protein</fullName>
    </submittedName>
</protein>
<organism evidence="2 3">
    <name type="scientific">Kriegella aquimaris</name>
    <dbReference type="NCBI Taxonomy" id="192904"/>
    <lineage>
        <taxon>Bacteria</taxon>
        <taxon>Pseudomonadati</taxon>
        <taxon>Bacteroidota</taxon>
        <taxon>Flavobacteriia</taxon>
        <taxon>Flavobacteriales</taxon>
        <taxon>Flavobacteriaceae</taxon>
        <taxon>Kriegella</taxon>
    </lineage>
</organism>
<feature type="coiled-coil region" evidence="1">
    <location>
        <begin position="95"/>
        <end position="122"/>
    </location>
</feature>
<evidence type="ECO:0000313" key="2">
    <source>
        <dbReference type="EMBL" id="SDL24406.1"/>
    </source>
</evidence>
<sequence>MNVSLKSKIMESDIKLFERGVVQVEGKELFLQTHDIKLDNAGRRTGSGHRRALVHDHQDGLTINYNGDYPGGVTIKGTIKVDAIEMPTIRRYFGHSSLIATIGELKQQIDSLQERVETLSRS</sequence>
<dbReference type="AlphaFoldDB" id="A0A1G9IH63"/>
<name>A0A1G9IH63_9FLAO</name>
<dbReference type="EMBL" id="FNGV01000001">
    <property type="protein sequence ID" value="SDL24406.1"/>
    <property type="molecule type" value="Genomic_DNA"/>
</dbReference>
<keyword evidence="1" id="KW-0175">Coiled coil</keyword>
<reference evidence="2 3" key="1">
    <citation type="submission" date="2016-10" db="EMBL/GenBank/DDBJ databases">
        <authorList>
            <person name="de Groot N.N."/>
        </authorList>
    </citation>
    <scope>NUCLEOTIDE SEQUENCE [LARGE SCALE GENOMIC DNA]</scope>
    <source>
        <strain evidence="2 3">DSM 19886</strain>
    </source>
</reference>
<keyword evidence="3" id="KW-1185">Reference proteome</keyword>
<proteinExistence type="predicted"/>